<dbReference type="Gene3D" id="3.30.565.10">
    <property type="entry name" value="Histidine kinase-like ATPase, C-terminal domain"/>
    <property type="match status" value="1"/>
</dbReference>
<dbReference type="PANTHER" id="PTHR45339">
    <property type="entry name" value="HYBRID SIGNAL TRANSDUCTION HISTIDINE KINASE J"/>
    <property type="match status" value="1"/>
</dbReference>
<feature type="non-terminal residue" evidence="6">
    <location>
        <position position="601"/>
    </location>
</feature>
<feature type="compositionally biased region" description="Basic and acidic residues" evidence="3">
    <location>
        <begin position="1"/>
        <end position="14"/>
    </location>
</feature>
<accession>A0A8J6YS92</accession>
<dbReference type="InterPro" id="IPR001789">
    <property type="entry name" value="Sig_transdc_resp-reg_receiver"/>
</dbReference>
<gene>
    <name evidence="6" type="ORF">ICN82_00805</name>
</gene>
<evidence type="ECO:0000256" key="3">
    <source>
        <dbReference type="SAM" id="MobiDB-lite"/>
    </source>
</evidence>
<dbReference type="InterPro" id="IPR005467">
    <property type="entry name" value="His_kinase_dom"/>
</dbReference>
<protein>
    <submittedName>
        <fullName evidence="6">Response regulator</fullName>
    </submittedName>
</protein>
<dbReference type="RefSeq" id="WP_193178929.1">
    <property type="nucleotide sequence ID" value="NZ_JACVXA010000002.1"/>
</dbReference>
<dbReference type="InterPro" id="IPR011006">
    <property type="entry name" value="CheY-like_superfamily"/>
</dbReference>
<comment type="caution">
    <text evidence="6">The sequence shown here is derived from an EMBL/GenBank/DDBJ whole genome shotgun (WGS) entry which is preliminary data.</text>
</comment>
<dbReference type="PROSITE" id="PS50109">
    <property type="entry name" value="HIS_KIN"/>
    <property type="match status" value="1"/>
</dbReference>
<sequence length="601" mass="62170">MREPVQDDADRGEAEQGAPASARPVLRAVARLIATDRRAVVLAGEAGDVLLANAPAGRLGLGRGSLRTHLDWPQARLRARRAGSAPAVVTRGDQALEGELVHLPLGTAEGYLLRLSESDQEAVWLRNRARAAALMRVAHDLRTPIQSLLVTAEQALGGAEDAEAARLSRARLRRAADLALDHLGNVLAVIGGEQGAAGLLPDEDFDIAQELRNLLEMIRPIARSRGTALELEIDAPGAPWLHGPLRFVRALGQNMIDNAVKHGGARAEMRLCCRPLPGDALEGGASAAADGAWRVTLEMRDLGGGLPDAQKRRIEHALAGTAPPPGAARRGSAGLEVMGHALRQLGGTLEVADRPGAAPGQVRGTVLRAEFSLPAAPPRATGAAQPQGQPVPQVLAGRRILVVEDSPASRDWLVHVLRGAGAETCAASDPREALALLEAPAGASIAAVLSDVTLPGMSGIEMTRRIRAAASWQGLVLGLTAHADAGIRQACLGAGMARVLEKPVRPAQLCAALAEALEGVPAAQPPAADPGGGPQALDPEVAADLVTQLGAARARDFMSRAREEAAAALARVRAQGLGPATRPVLHAATGAAGLTGLARIE</sequence>
<dbReference type="CDD" id="cd17546">
    <property type="entry name" value="REC_hyHK_CKI1_RcsC-like"/>
    <property type="match status" value="1"/>
</dbReference>
<dbReference type="SUPFAM" id="SSF52172">
    <property type="entry name" value="CheY-like"/>
    <property type="match status" value="1"/>
</dbReference>
<dbReference type="EMBL" id="JACVXA010000002">
    <property type="protein sequence ID" value="MBE3636737.1"/>
    <property type="molecule type" value="Genomic_DNA"/>
</dbReference>
<evidence type="ECO:0000259" key="5">
    <source>
        <dbReference type="PROSITE" id="PS50110"/>
    </source>
</evidence>
<feature type="modified residue" description="4-aspartylphosphate" evidence="2">
    <location>
        <position position="451"/>
    </location>
</feature>
<evidence type="ECO:0000313" key="7">
    <source>
        <dbReference type="Proteomes" id="UP000609121"/>
    </source>
</evidence>
<dbReference type="Gene3D" id="3.40.50.2300">
    <property type="match status" value="1"/>
</dbReference>
<dbReference type="PROSITE" id="PS50110">
    <property type="entry name" value="RESPONSE_REGULATORY"/>
    <property type="match status" value="1"/>
</dbReference>
<reference evidence="6" key="1">
    <citation type="submission" date="2020-09" db="EMBL/GenBank/DDBJ databases">
        <title>A novel bacterium of genus Mangrovicoccus, isolated from South China Sea.</title>
        <authorList>
            <person name="Huang H."/>
            <person name="Mo K."/>
            <person name="Hu Y."/>
        </authorList>
    </citation>
    <scope>NUCLEOTIDE SEQUENCE</scope>
    <source>
        <strain evidence="6">HB182678</strain>
    </source>
</reference>
<dbReference type="InterPro" id="IPR036890">
    <property type="entry name" value="HATPase_C_sf"/>
</dbReference>
<name>A0A8J6YS92_9RHOB</name>
<organism evidence="6 7">
    <name type="scientific">Mangrovicoccus algicola</name>
    <dbReference type="NCBI Taxonomy" id="2771008"/>
    <lineage>
        <taxon>Bacteria</taxon>
        <taxon>Pseudomonadati</taxon>
        <taxon>Pseudomonadota</taxon>
        <taxon>Alphaproteobacteria</taxon>
        <taxon>Rhodobacterales</taxon>
        <taxon>Paracoccaceae</taxon>
        <taxon>Mangrovicoccus</taxon>
    </lineage>
</organism>
<dbReference type="InterPro" id="IPR036097">
    <property type="entry name" value="HisK_dim/P_sf"/>
</dbReference>
<evidence type="ECO:0000256" key="1">
    <source>
        <dbReference type="ARBA" id="ARBA00022553"/>
    </source>
</evidence>
<keyword evidence="1 2" id="KW-0597">Phosphoprotein</keyword>
<dbReference type="SMART" id="SM00448">
    <property type="entry name" value="REC"/>
    <property type="match status" value="1"/>
</dbReference>
<feature type="domain" description="Response regulatory" evidence="5">
    <location>
        <begin position="399"/>
        <end position="517"/>
    </location>
</feature>
<feature type="domain" description="Histidine kinase" evidence="4">
    <location>
        <begin position="136"/>
        <end position="375"/>
    </location>
</feature>
<evidence type="ECO:0000313" key="6">
    <source>
        <dbReference type="EMBL" id="MBE3636737.1"/>
    </source>
</evidence>
<feature type="region of interest" description="Disordered" evidence="3">
    <location>
        <begin position="1"/>
        <end position="20"/>
    </location>
</feature>
<keyword evidence="7" id="KW-1185">Reference proteome</keyword>
<dbReference type="Proteomes" id="UP000609121">
    <property type="component" value="Unassembled WGS sequence"/>
</dbReference>
<evidence type="ECO:0000259" key="4">
    <source>
        <dbReference type="PROSITE" id="PS50109"/>
    </source>
</evidence>
<dbReference type="SUPFAM" id="SSF55874">
    <property type="entry name" value="ATPase domain of HSP90 chaperone/DNA topoisomerase II/histidine kinase"/>
    <property type="match status" value="1"/>
</dbReference>
<dbReference type="Pfam" id="PF00072">
    <property type="entry name" value="Response_reg"/>
    <property type="match status" value="1"/>
</dbReference>
<dbReference type="SUPFAM" id="SSF47384">
    <property type="entry name" value="Homodimeric domain of signal transducing histidine kinase"/>
    <property type="match status" value="1"/>
</dbReference>
<dbReference type="PANTHER" id="PTHR45339:SF6">
    <property type="entry name" value="SENSORY HISTIDINE PROTEIN KINASE"/>
    <property type="match status" value="1"/>
</dbReference>
<dbReference type="GO" id="GO:0000155">
    <property type="term" value="F:phosphorelay sensor kinase activity"/>
    <property type="evidence" value="ECO:0007669"/>
    <property type="project" value="InterPro"/>
</dbReference>
<evidence type="ECO:0000256" key="2">
    <source>
        <dbReference type="PROSITE-ProRule" id="PRU00169"/>
    </source>
</evidence>
<dbReference type="AlphaFoldDB" id="A0A8J6YS92"/>
<proteinExistence type="predicted"/>